<dbReference type="AlphaFoldDB" id="A0A923LAH0"/>
<accession>A0A923LAH0</accession>
<protein>
    <recommendedName>
        <fullName evidence="3">SH3 domain-containing protein</fullName>
    </recommendedName>
</protein>
<evidence type="ECO:0000313" key="2">
    <source>
        <dbReference type="Proteomes" id="UP000649345"/>
    </source>
</evidence>
<sequence length="315" mass="36198">MKNTIKVDTSSATIEKSMTKMLEASKRLSNSLAVTVNEIMKSNAKYSQDRMFELTEVMRKTMNSYVKINTAYLTNSMFSDLIKNTMESLVESFKEYEKIDISKSARAMAESMNKISKNIATEQLRQLQQIDFSTVFANIISESTSFLEIIGAAYDVVRGEDEEKIGKSDLFTEEEMREALSEQVTNPKGFQTRVSEWSEKKKVQFFIAWQLICFIYANFLQPYFTEKIGMPVTTYVVSNVKELPEKGARIVGQIQENIEAIIVENTNYYYKITFTDENGETKEGYVAKRNLKIVEYKKEENVNEKSAPDNDTETK</sequence>
<name>A0A923LAH0_9FIRM</name>
<organism evidence="1 2">
    <name type="scientific">Anaerosacchariphilus hominis</name>
    <dbReference type="NCBI Taxonomy" id="2763017"/>
    <lineage>
        <taxon>Bacteria</taxon>
        <taxon>Bacillati</taxon>
        <taxon>Bacillota</taxon>
        <taxon>Clostridia</taxon>
        <taxon>Lachnospirales</taxon>
        <taxon>Lachnospiraceae</taxon>
        <taxon>Anaerosacchariphilus</taxon>
    </lineage>
</organism>
<evidence type="ECO:0008006" key="3">
    <source>
        <dbReference type="Google" id="ProtNLM"/>
    </source>
</evidence>
<dbReference type="Proteomes" id="UP000649345">
    <property type="component" value="Unassembled WGS sequence"/>
</dbReference>
<reference evidence="1" key="1">
    <citation type="submission" date="2020-08" db="EMBL/GenBank/DDBJ databases">
        <title>Genome public.</title>
        <authorList>
            <person name="Liu C."/>
            <person name="Sun Q."/>
        </authorList>
    </citation>
    <scope>NUCLEOTIDE SEQUENCE</scope>
    <source>
        <strain evidence="1">NSJ-68</strain>
    </source>
</reference>
<evidence type="ECO:0000313" key="1">
    <source>
        <dbReference type="EMBL" id="MBC5658707.1"/>
    </source>
</evidence>
<keyword evidence="2" id="KW-1185">Reference proteome</keyword>
<dbReference type="RefSeq" id="WP_186873353.1">
    <property type="nucleotide sequence ID" value="NZ_JACOOR010000002.1"/>
</dbReference>
<dbReference type="Gene3D" id="2.30.30.40">
    <property type="entry name" value="SH3 Domains"/>
    <property type="match status" value="1"/>
</dbReference>
<gene>
    <name evidence="1" type="ORF">H8S44_02825</name>
</gene>
<proteinExistence type="predicted"/>
<dbReference type="EMBL" id="JACOOR010000002">
    <property type="protein sequence ID" value="MBC5658707.1"/>
    <property type="molecule type" value="Genomic_DNA"/>
</dbReference>
<comment type="caution">
    <text evidence="1">The sequence shown here is derived from an EMBL/GenBank/DDBJ whole genome shotgun (WGS) entry which is preliminary data.</text>
</comment>